<evidence type="ECO:0000313" key="2">
    <source>
        <dbReference type="Proteomes" id="UP000054217"/>
    </source>
</evidence>
<dbReference type="Proteomes" id="UP000054217">
    <property type="component" value="Unassembled WGS sequence"/>
</dbReference>
<dbReference type="EMBL" id="KN831945">
    <property type="protein sequence ID" value="KIO14399.1"/>
    <property type="molecule type" value="Genomic_DNA"/>
</dbReference>
<name>A0A0C3PYR8_PISTI</name>
<proteinExistence type="predicted"/>
<gene>
    <name evidence="1" type="ORF">M404DRAFT_476653</name>
</gene>
<dbReference type="InParanoid" id="A0A0C3PYR8"/>
<organism evidence="1 2">
    <name type="scientific">Pisolithus tinctorius Marx 270</name>
    <dbReference type="NCBI Taxonomy" id="870435"/>
    <lineage>
        <taxon>Eukaryota</taxon>
        <taxon>Fungi</taxon>
        <taxon>Dikarya</taxon>
        <taxon>Basidiomycota</taxon>
        <taxon>Agaricomycotina</taxon>
        <taxon>Agaricomycetes</taxon>
        <taxon>Agaricomycetidae</taxon>
        <taxon>Boletales</taxon>
        <taxon>Sclerodermatineae</taxon>
        <taxon>Pisolithaceae</taxon>
        <taxon>Pisolithus</taxon>
    </lineage>
</organism>
<sequence length="73" mass="7595">MVHHGLFTEQGQDQMDHLGLVRKGGECPAGCLRAPCSSVALLHHLEVSGVEGARSWKASCVSGSVASVVGCHL</sequence>
<dbReference type="HOGENOM" id="CLU_2961809_0_0_1"/>
<keyword evidence="2" id="KW-1185">Reference proteome</keyword>
<evidence type="ECO:0000313" key="1">
    <source>
        <dbReference type="EMBL" id="KIO14399.1"/>
    </source>
</evidence>
<accession>A0A0C3PYR8</accession>
<reference evidence="2" key="2">
    <citation type="submission" date="2015-01" db="EMBL/GenBank/DDBJ databases">
        <title>Evolutionary Origins and Diversification of the Mycorrhizal Mutualists.</title>
        <authorList>
            <consortium name="DOE Joint Genome Institute"/>
            <consortium name="Mycorrhizal Genomics Consortium"/>
            <person name="Kohler A."/>
            <person name="Kuo A."/>
            <person name="Nagy L.G."/>
            <person name="Floudas D."/>
            <person name="Copeland A."/>
            <person name="Barry K.W."/>
            <person name="Cichocki N."/>
            <person name="Veneault-Fourrey C."/>
            <person name="LaButti K."/>
            <person name="Lindquist E.A."/>
            <person name="Lipzen A."/>
            <person name="Lundell T."/>
            <person name="Morin E."/>
            <person name="Murat C."/>
            <person name="Riley R."/>
            <person name="Ohm R."/>
            <person name="Sun H."/>
            <person name="Tunlid A."/>
            <person name="Henrissat B."/>
            <person name="Grigoriev I.V."/>
            <person name="Hibbett D.S."/>
            <person name="Martin F."/>
        </authorList>
    </citation>
    <scope>NUCLEOTIDE SEQUENCE [LARGE SCALE GENOMIC DNA]</scope>
    <source>
        <strain evidence="2">Marx 270</strain>
    </source>
</reference>
<reference evidence="1 2" key="1">
    <citation type="submission" date="2014-04" db="EMBL/GenBank/DDBJ databases">
        <authorList>
            <consortium name="DOE Joint Genome Institute"/>
            <person name="Kuo A."/>
            <person name="Kohler A."/>
            <person name="Costa M.D."/>
            <person name="Nagy L.G."/>
            <person name="Floudas D."/>
            <person name="Copeland A."/>
            <person name="Barry K.W."/>
            <person name="Cichocki N."/>
            <person name="Veneault-Fourrey C."/>
            <person name="LaButti K."/>
            <person name="Lindquist E.A."/>
            <person name="Lipzen A."/>
            <person name="Lundell T."/>
            <person name="Morin E."/>
            <person name="Murat C."/>
            <person name="Sun H."/>
            <person name="Tunlid A."/>
            <person name="Henrissat B."/>
            <person name="Grigoriev I.V."/>
            <person name="Hibbett D.S."/>
            <person name="Martin F."/>
            <person name="Nordberg H.P."/>
            <person name="Cantor M.N."/>
            <person name="Hua S.X."/>
        </authorList>
    </citation>
    <scope>NUCLEOTIDE SEQUENCE [LARGE SCALE GENOMIC DNA]</scope>
    <source>
        <strain evidence="1 2">Marx 270</strain>
    </source>
</reference>
<dbReference type="AlphaFoldDB" id="A0A0C3PYR8"/>
<protein>
    <submittedName>
        <fullName evidence="1">Uncharacterized protein</fullName>
    </submittedName>
</protein>